<dbReference type="EMBL" id="UINC01187615">
    <property type="protein sequence ID" value="SVE00430.1"/>
    <property type="molecule type" value="Genomic_DNA"/>
</dbReference>
<organism evidence="1">
    <name type="scientific">marine metagenome</name>
    <dbReference type="NCBI Taxonomy" id="408172"/>
    <lineage>
        <taxon>unclassified sequences</taxon>
        <taxon>metagenomes</taxon>
        <taxon>ecological metagenomes</taxon>
    </lineage>
</organism>
<protein>
    <submittedName>
        <fullName evidence="1">Uncharacterized protein</fullName>
    </submittedName>
</protein>
<proteinExistence type="predicted"/>
<dbReference type="AlphaFoldDB" id="A0A382ZYS0"/>
<accession>A0A382ZYS0</accession>
<gene>
    <name evidence="1" type="ORF">METZ01_LOCUS453284</name>
</gene>
<feature type="non-terminal residue" evidence="1">
    <location>
        <position position="52"/>
    </location>
</feature>
<reference evidence="1" key="1">
    <citation type="submission" date="2018-05" db="EMBL/GenBank/DDBJ databases">
        <authorList>
            <person name="Lanie J.A."/>
            <person name="Ng W.-L."/>
            <person name="Kazmierczak K.M."/>
            <person name="Andrzejewski T.M."/>
            <person name="Davidsen T.M."/>
            <person name="Wayne K.J."/>
            <person name="Tettelin H."/>
            <person name="Glass J.I."/>
            <person name="Rusch D."/>
            <person name="Podicherti R."/>
            <person name="Tsui H.-C.T."/>
            <person name="Winkler M.E."/>
        </authorList>
    </citation>
    <scope>NUCLEOTIDE SEQUENCE</scope>
</reference>
<evidence type="ECO:0000313" key="1">
    <source>
        <dbReference type="EMBL" id="SVE00430.1"/>
    </source>
</evidence>
<sequence>MIHPILEPLIIQVPDTALSRKLIEEERSYKEITQQLIHEQQWLHGPNSCNDT</sequence>
<name>A0A382ZYS0_9ZZZZ</name>